<reference evidence="3" key="2">
    <citation type="submission" date="2025-08" db="UniProtKB">
        <authorList>
            <consortium name="RefSeq"/>
        </authorList>
    </citation>
    <scope>IDENTIFICATION</scope>
    <source>
        <tissue evidence="3">Whole plant</tissue>
    </source>
</reference>
<dbReference type="RefSeq" id="XP_020985512.1">
    <property type="nucleotide sequence ID" value="XM_021129853.2"/>
</dbReference>
<feature type="region of interest" description="Disordered" evidence="1">
    <location>
        <begin position="272"/>
        <end position="293"/>
    </location>
</feature>
<protein>
    <submittedName>
        <fullName evidence="3">F-box/kelch-repeat protein At3g06240</fullName>
    </submittedName>
</protein>
<evidence type="ECO:0000256" key="1">
    <source>
        <dbReference type="SAM" id="MobiDB-lite"/>
    </source>
</evidence>
<dbReference type="GeneID" id="107463289"/>
<keyword evidence="2" id="KW-1185">Reference proteome</keyword>
<accession>A0A6P5MJV7</accession>
<gene>
    <name evidence="3" type="primary">LOC107463289</name>
</gene>
<proteinExistence type="predicted"/>
<dbReference type="AlphaFoldDB" id="A0A6P5MJV7"/>
<organism evidence="2 3">
    <name type="scientific">Arachis duranensis</name>
    <name type="common">Wild peanut</name>
    <dbReference type="NCBI Taxonomy" id="130453"/>
    <lineage>
        <taxon>Eukaryota</taxon>
        <taxon>Viridiplantae</taxon>
        <taxon>Streptophyta</taxon>
        <taxon>Embryophyta</taxon>
        <taxon>Tracheophyta</taxon>
        <taxon>Spermatophyta</taxon>
        <taxon>Magnoliopsida</taxon>
        <taxon>eudicotyledons</taxon>
        <taxon>Gunneridae</taxon>
        <taxon>Pentapetalae</taxon>
        <taxon>rosids</taxon>
        <taxon>fabids</taxon>
        <taxon>Fabales</taxon>
        <taxon>Fabaceae</taxon>
        <taxon>Papilionoideae</taxon>
        <taxon>50 kb inversion clade</taxon>
        <taxon>dalbergioids sensu lato</taxon>
        <taxon>Dalbergieae</taxon>
        <taxon>Pterocarpus clade</taxon>
        <taxon>Arachis</taxon>
    </lineage>
</organism>
<dbReference type="KEGG" id="adu:107463289"/>
<evidence type="ECO:0000313" key="3">
    <source>
        <dbReference type="RefSeq" id="XP_020985512.1"/>
    </source>
</evidence>
<name>A0A6P5MJV7_ARADU</name>
<dbReference type="Proteomes" id="UP000515211">
    <property type="component" value="Chromosome 8"/>
</dbReference>
<feature type="compositionally biased region" description="Low complexity" evidence="1">
    <location>
        <begin position="279"/>
        <end position="293"/>
    </location>
</feature>
<sequence length="293" mass="33171">MKKPPPVSIFLVLAEGSYSYDANHSFLSYGTRSLVPAKESHTLIWIMPQQAMLRSQDVLLYGSGYDASQDDYVVVVAYEGKDGVNHFDLCCLRSNSWINLDAELPKSLDWSDLKPNGLFCNAIHWSTYEFLNDILIFDLKERSFSKIEVVAIGRVLFRPGFVLVGGCLALYLYEENTTEIWVIKEYKVQSSWTLYEIPLKYFKPLCLSANGDIIGRCSDDEIVFYNVSGVLLKHSRYLYGELSNRIKFVVHANSLTAVSSSIKDKKMKKGCQNKKEVKQGNGNRGKQGNNLDT</sequence>
<evidence type="ECO:0000313" key="2">
    <source>
        <dbReference type="Proteomes" id="UP000515211"/>
    </source>
</evidence>
<reference evidence="2" key="1">
    <citation type="journal article" date="2016" name="Nat. Genet.">
        <title>The genome sequences of Arachis duranensis and Arachis ipaensis, the diploid ancestors of cultivated peanut.</title>
        <authorList>
            <person name="Bertioli D.J."/>
            <person name="Cannon S.B."/>
            <person name="Froenicke L."/>
            <person name="Huang G."/>
            <person name="Farmer A.D."/>
            <person name="Cannon E.K."/>
            <person name="Liu X."/>
            <person name="Gao D."/>
            <person name="Clevenger J."/>
            <person name="Dash S."/>
            <person name="Ren L."/>
            <person name="Moretzsohn M.C."/>
            <person name="Shirasawa K."/>
            <person name="Huang W."/>
            <person name="Vidigal B."/>
            <person name="Abernathy B."/>
            <person name="Chu Y."/>
            <person name="Niederhuth C.E."/>
            <person name="Umale P."/>
            <person name="Araujo A.C."/>
            <person name="Kozik A."/>
            <person name="Kim K.D."/>
            <person name="Burow M.D."/>
            <person name="Varshney R.K."/>
            <person name="Wang X."/>
            <person name="Zhang X."/>
            <person name="Barkley N."/>
            <person name="Guimaraes P.M."/>
            <person name="Isobe S."/>
            <person name="Guo B."/>
            <person name="Liao B."/>
            <person name="Stalker H.T."/>
            <person name="Schmitz R.J."/>
            <person name="Scheffler B.E."/>
            <person name="Leal-Bertioli S.C."/>
            <person name="Xun X."/>
            <person name="Jackson S.A."/>
            <person name="Michelmore R."/>
            <person name="Ozias-Akins P."/>
        </authorList>
    </citation>
    <scope>NUCLEOTIDE SEQUENCE [LARGE SCALE GENOMIC DNA]</scope>
    <source>
        <strain evidence="2">cv. V14167</strain>
    </source>
</reference>